<dbReference type="Gene3D" id="1.10.357.10">
    <property type="entry name" value="Tetracycline Repressor, domain 2"/>
    <property type="match status" value="1"/>
</dbReference>
<evidence type="ECO:0000256" key="1">
    <source>
        <dbReference type="ARBA" id="ARBA00023015"/>
    </source>
</evidence>
<evidence type="ECO:0000313" key="8">
    <source>
        <dbReference type="Proteomes" id="UP000290848"/>
    </source>
</evidence>
<dbReference type="InterPro" id="IPR009057">
    <property type="entry name" value="Homeodomain-like_sf"/>
</dbReference>
<reference evidence="6 9" key="2">
    <citation type="submission" date="2019-09" db="EMBL/GenBank/DDBJ databases">
        <title>Pararcticibacter amylolyticus gen. nov., sp. nov., isolated from a rottenly hemp rope, and reclassification of Pedobacter tournemirensis as Pararcticibacter tournemirensis comb. nov.</title>
        <authorList>
            <person name="Cai Y."/>
        </authorList>
    </citation>
    <scope>NUCLEOTIDE SEQUENCE [LARGE SCALE GENOMIC DNA]</scope>
    <source>
        <strain evidence="6 9">TF5-37.2-LB10</strain>
    </source>
</reference>
<comment type="caution">
    <text evidence="7">The sequence shown here is derived from an EMBL/GenBank/DDBJ whole genome shotgun (WGS) entry which is preliminary data.</text>
</comment>
<dbReference type="RefSeq" id="WP_128770660.1">
    <property type="nucleotide sequence ID" value="NZ_RXOC01000013.1"/>
</dbReference>
<dbReference type="Pfam" id="PF00440">
    <property type="entry name" value="TetR_N"/>
    <property type="match status" value="1"/>
</dbReference>
<dbReference type="SUPFAM" id="SSF46689">
    <property type="entry name" value="Homeodomain-like"/>
    <property type="match status" value="1"/>
</dbReference>
<accession>A0A4V1KHQ1</accession>
<dbReference type="Gene3D" id="1.10.10.60">
    <property type="entry name" value="Homeodomain-like"/>
    <property type="match status" value="1"/>
</dbReference>
<keyword evidence="3" id="KW-0804">Transcription</keyword>
<keyword evidence="2 4" id="KW-0238">DNA-binding</keyword>
<feature type="DNA-binding region" description="H-T-H motif" evidence="4">
    <location>
        <begin position="29"/>
        <end position="48"/>
    </location>
</feature>
<keyword evidence="9" id="KW-1185">Reference proteome</keyword>
<dbReference type="Pfam" id="PF16925">
    <property type="entry name" value="TetR_C_13"/>
    <property type="match status" value="1"/>
</dbReference>
<keyword evidence="1" id="KW-0805">Transcription regulation</keyword>
<dbReference type="SUPFAM" id="SSF48498">
    <property type="entry name" value="Tetracyclin repressor-like, C-terminal domain"/>
    <property type="match status" value="1"/>
</dbReference>
<organism evidence="7 8">
    <name type="scientific">Arcticibacter tournemirensis</name>
    <dbReference type="NCBI Taxonomy" id="699437"/>
    <lineage>
        <taxon>Bacteria</taxon>
        <taxon>Pseudomonadati</taxon>
        <taxon>Bacteroidota</taxon>
        <taxon>Sphingobacteriia</taxon>
        <taxon>Sphingobacteriales</taxon>
        <taxon>Sphingobacteriaceae</taxon>
        <taxon>Arcticibacter</taxon>
    </lineage>
</organism>
<dbReference type="InterPro" id="IPR036271">
    <property type="entry name" value="Tet_transcr_reg_TetR-rel_C_sf"/>
</dbReference>
<dbReference type="Proteomes" id="UP000290848">
    <property type="component" value="Unassembled WGS sequence"/>
</dbReference>
<dbReference type="GO" id="GO:0003677">
    <property type="term" value="F:DNA binding"/>
    <property type="evidence" value="ECO:0007669"/>
    <property type="project" value="UniProtKB-UniRule"/>
</dbReference>
<evidence type="ECO:0000313" key="6">
    <source>
        <dbReference type="EMBL" id="KAA8479154.1"/>
    </source>
</evidence>
<protein>
    <submittedName>
        <fullName evidence="7">TetR/AcrR family transcriptional regulator</fullName>
    </submittedName>
</protein>
<reference evidence="7 8" key="1">
    <citation type="submission" date="2018-12" db="EMBL/GenBank/DDBJ databases">
        <title>The Draft Genome Sequence of the Soil Bacterium Pedobacter tournemirensis R1.</title>
        <authorList>
            <person name="He J."/>
        </authorList>
    </citation>
    <scope>NUCLEOTIDE SEQUENCE [LARGE SCALE GENOMIC DNA]</scope>
    <source>
        <strain evidence="7 8">R1</strain>
    </source>
</reference>
<dbReference type="InterPro" id="IPR011075">
    <property type="entry name" value="TetR_C"/>
</dbReference>
<dbReference type="PANTHER" id="PTHR47506:SF10">
    <property type="entry name" value="TRANSCRIPTIONAL REGULATORY PROTEIN"/>
    <property type="match status" value="1"/>
</dbReference>
<evidence type="ECO:0000313" key="7">
    <source>
        <dbReference type="EMBL" id="RXF67972.1"/>
    </source>
</evidence>
<gene>
    <name evidence="7" type="ORF">EKH83_16990</name>
    <name evidence="6" type="ORF">F1649_16585</name>
</gene>
<dbReference type="AlphaFoldDB" id="A0A4V1KHQ1"/>
<evidence type="ECO:0000256" key="2">
    <source>
        <dbReference type="ARBA" id="ARBA00023125"/>
    </source>
</evidence>
<feature type="domain" description="HTH tetR-type" evidence="5">
    <location>
        <begin position="6"/>
        <end position="66"/>
    </location>
</feature>
<evidence type="ECO:0000256" key="4">
    <source>
        <dbReference type="PROSITE-ProRule" id="PRU00335"/>
    </source>
</evidence>
<evidence type="ECO:0000256" key="3">
    <source>
        <dbReference type="ARBA" id="ARBA00023163"/>
    </source>
</evidence>
<evidence type="ECO:0000313" key="9">
    <source>
        <dbReference type="Proteomes" id="UP000322918"/>
    </source>
</evidence>
<evidence type="ECO:0000259" key="5">
    <source>
        <dbReference type="PROSITE" id="PS50977"/>
    </source>
</evidence>
<dbReference type="PANTHER" id="PTHR47506">
    <property type="entry name" value="TRANSCRIPTIONAL REGULATORY PROTEIN"/>
    <property type="match status" value="1"/>
</dbReference>
<dbReference type="InterPro" id="IPR001647">
    <property type="entry name" value="HTH_TetR"/>
</dbReference>
<proteinExistence type="predicted"/>
<dbReference type="OrthoDB" id="9795242at2"/>
<dbReference type="EMBL" id="RXOC01000013">
    <property type="protein sequence ID" value="RXF67972.1"/>
    <property type="molecule type" value="Genomic_DNA"/>
</dbReference>
<dbReference type="PROSITE" id="PS50977">
    <property type="entry name" value="HTH_TETR_2"/>
    <property type="match status" value="1"/>
</dbReference>
<dbReference type="Proteomes" id="UP000322918">
    <property type="component" value="Unassembled WGS sequence"/>
</dbReference>
<name>A0A4V1KHQ1_9SPHI</name>
<sequence>MARNLEFNEDEVIQKAMEVFWRKGYAATSMRDLTDAMQINISSLYNSIGDKHELFIRCIRHYTNGRIQSAQKRVANFDSPFAALESFINDAAKTIVSEPNSCLCVKATFETEGCDPEVQKAINEYNDHVHQFIKRMVENAQEAGEIAAHEDADIIADYLDSLFTGWYNSFIMHKDGQRILKMAGLSIRQLKQ</sequence>
<dbReference type="EMBL" id="VWNE01000029">
    <property type="protein sequence ID" value="KAA8479154.1"/>
    <property type="molecule type" value="Genomic_DNA"/>
</dbReference>